<dbReference type="RefSeq" id="XP_040716731.1">
    <property type="nucleotide sequence ID" value="XM_040859891.1"/>
</dbReference>
<proteinExistence type="predicted"/>
<gene>
    <name evidence="1" type="ORF">BCR38DRAFT_428298</name>
</gene>
<protein>
    <submittedName>
        <fullName evidence="1">Uncharacterized protein</fullName>
    </submittedName>
</protein>
<dbReference type="InParanoid" id="A0A1Y2E2T9"/>
<sequence>MLYEALEAQRALEAEVERHVQAQRDLDNLYDSIFQGFTPGFPEEDTKENELNSALQAYHGARVQFECESSAVQILSQAQHRMTSALHAIENALDHSRMDMFGGSFVSDMMERNELHKCEMDVSQAQMLVIQAQRMSPTVGNLPPVKIAQGSLMSDVLFDNIFTDAAFHDKIKDSRLELQRCARVLDQQLNAARGRQQELGLTVRGKTQVLDTARAELQEARQSIFETVA</sequence>
<accession>A0A1Y2E2T9</accession>
<dbReference type="STRING" id="1141098.A0A1Y2E2T9"/>
<dbReference type="Proteomes" id="UP000193689">
    <property type="component" value="Unassembled WGS sequence"/>
</dbReference>
<name>A0A1Y2E2T9_9PEZI</name>
<dbReference type="PANTHER" id="PTHR21974:SF2">
    <property type="entry name" value="RE15880P"/>
    <property type="match status" value="1"/>
</dbReference>
<dbReference type="GeneID" id="63776103"/>
<reference evidence="1 2" key="1">
    <citation type="submission" date="2016-07" db="EMBL/GenBank/DDBJ databases">
        <title>Pervasive Adenine N6-methylation of Active Genes in Fungi.</title>
        <authorList>
            <consortium name="DOE Joint Genome Institute"/>
            <person name="Mondo S.J."/>
            <person name="Dannebaum R.O."/>
            <person name="Kuo R.C."/>
            <person name="Labutti K."/>
            <person name="Haridas S."/>
            <person name="Kuo A."/>
            <person name="Salamov A."/>
            <person name="Ahrendt S.R."/>
            <person name="Lipzen A."/>
            <person name="Sullivan W."/>
            <person name="Andreopoulos W.B."/>
            <person name="Clum A."/>
            <person name="Lindquist E."/>
            <person name="Daum C."/>
            <person name="Ramamoorthy G.K."/>
            <person name="Gryganskyi A."/>
            <person name="Culley D."/>
            <person name="Magnuson J.K."/>
            <person name="James T.Y."/>
            <person name="O'Malley M.A."/>
            <person name="Stajich J.E."/>
            <person name="Spatafora J.W."/>
            <person name="Visel A."/>
            <person name="Grigoriev I.V."/>
        </authorList>
    </citation>
    <scope>NUCLEOTIDE SEQUENCE [LARGE SCALE GENOMIC DNA]</scope>
    <source>
        <strain evidence="1 2">CBS 129021</strain>
    </source>
</reference>
<dbReference type="EMBL" id="MCFJ01000005">
    <property type="protein sequence ID" value="ORY65767.1"/>
    <property type="molecule type" value="Genomic_DNA"/>
</dbReference>
<dbReference type="OrthoDB" id="2562743at2759"/>
<dbReference type="AlphaFoldDB" id="A0A1Y2E2T9"/>
<dbReference type="PANTHER" id="PTHR21974">
    <property type="entry name" value="RE15880P"/>
    <property type="match status" value="1"/>
</dbReference>
<evidence type="ECO:0000313" key="2">
    <source>
        <dbReference type="Proteomes" id="UP000193689"/>
    </source>
</evidence>
<keyword evidence="2" id="KW-1185">Reference proteome</keyword>
<evidence type="ECO:0000313" key="1">
    <source>
        <dbReference type="EMBL" id="ORY65767.1"/>
    </source>
</evidence>
<comment type="caution">
    <text evidence="1">The sequence shown here is derived from an EMBL/GenBank/DDBJ whole genome shotgun (WGS) entry which is preliminary data.</text>
</comment>
<organism evidence="1 2">
    <name type="scientific">Pseudomassariella vexata</name>
    <dbReference type="NCBI Taxonomy" id="1141098"/>
    <lineage>
        <taxon>Eukaryota</taxon>
        <taxon>Fungi</taxon>
        <taxon>Dikarya</taxon>
        <taxon>Ascomycota</taxon>
        <taxon>Pezizomycotina</taxon>
        <taxon>Sordariomycetes</taxon>
        <taxon>Xylariomycetidae</taxon>
        <taxon>Amphisphaeriales</taxon>
        <taxon>Pseudomassariaceae</taxon>
        <taxon>Pseudomassariella</taxon>
    </lineage>
</organism>